<dbReference type="InterPro" id="IPR022644">
    <property type="entry name" value="De-COase2_N"/>
</dbReference>
<dbReference type="Proteomes" id="UP001249959">
    <property type="component" value="Unassembled WGS sequence"/>
</dbReference>
<gene>
    <name evidence="4" type="ORF">PQG45_00110</name>
</gene>
<dbReference type="PANTHER" id="PTHR43295">
    <property type="entry name" value="ARGININE DECARBOXYLASE"/>
    <property type="match status" value="1"/>
</dbReference>
<dbReference type="EMBL" id="JAVNWW010000001">
    <property type="protein sequence ID" value="MDU0807430.1"/>
    <property type="molecule type" value="Genomic_DNA"/>
</dbReference>
<evidence type="ECO:0000313" key="5">
    <source>
        <dbReference type="Proteomes" id="UP001249959"/>
    </source>
</evidence>
<keyword evidence="5" id="KW-1185">Reference proteome</keyword>
<dbReference type="Gene3D" id="2.40.37.10">
    <property type="entry name" value="Lyase, Ornithine Decarboxylase, Chain A, domain 1"/>
    <property type="match status" value="1"/>
</dbReference>
<evidence type="ECO:0000256" key="1">
    <source>
        <dbReference type="ARBA" id="ARBA00001933"/>
    </source>
</evidence>
<evidence type="ECO:0000259" key="3">
    <source>
        <dbReference type="Pfam" id="PF02784"/>
    </source>
</evidence>
<accession>A0ABU3TNI6</accession>
<feature type="domain" description="Orn/DAP/Arg decarboxylase 2 N-terminal" evidence="3">
    <location>
        <begin position="72"/>
        <end position="311"/>
    </location>
</feature>
<dbReference type="SUPFAM" id="SSF50621">
    <property type="entry name" value="Alanine racemase C-terminal domain-like"/>
    <property type="match status" value="1"/>
</dbReference>
<dbReference type="Gene3D" id="3.20.20.10">
    <property type="entry name" value="Alanine racemase"/>
    <property type="match status" value="1"/>
</dbReference>
<evidence type="ECO:0000256" key="2">
    <source>
        <dbReference type="ARBA" id="ARBA00022898"/>
    </source>
</evidence>
<dbReference type="InterPro" id="IPR029066">
    <property type="entry name" value="PLP-binding_barrel"/>
</dbReference>
<dbReference type="InterPro" id="IPR002985">
    <property type="entry name" value="Arg_decrbxlase"/>
</dbReference>
<comment type="caution">
    <text evidence="4">The sequence shown here is derived from an EMBL/GenBank/DDBJ whole genome shotgun (WGS) entry which is preliminary data.</text>
</comment>
<dbReference type="PANTHER" id="PTHR43295:SF9">
    <property type="entry name" value="BIOSYNTHETIC ARGININE DECARBOXYLASE"/>
    <property type="match status" value="1"/>
</dbReference>
<comment type="cofactor">
    <cofactor evidence="1">
        <name>pyridoxal 5'-phosphate</name>
        <dbReference type="ChEBI" id="CHEBI:597326"/>
    </cofactor>
</comment>
<organism evidence="4 5">
    <name type="scientific">Aquirufa regiilacus</name>
    <dbReference type="NCBI Taxonomy" id="3024868"/>
    <lineage>
        <taxon>Bacteria</taxon>
        <taxon>Pseudomonadati</taxon>
        <taxon>Bacteroidota</taxon>
        <taxon>Cytophagia</taxon>
        <taxon>Cytophagales</taxon>
        <taxon>Flectobacillaceae</taxon>
        <taxon>Aquirufa</taxon>
    </lineage>
</organism>
<name>A0ABU3TNI6_9BACT</name>
<dbReference type="RefSeq" id="WP_315577412.1">
    <property type="nucleotide sequence ID" value="NZ_JARDXH010000007.1"/>
</dbReference>
<protein>
    <submittedName>
        <fullName evidence="4">Arginine decarboxylase</fullName>
    </submittedName>
</protein>
<reference evidence="4 5" key="1">
    <citation type="submission" date="2023-09" db="EMBL/GenBank/DDBJ databases">
        <title>Aquirufa genomes.</title>
        <authorList>
            <person name="Pitt A."/>
        </authorList>
    </citation>
    <scope>NUCLEOTIDE SEQUENCE [LARGE SCALE GENOMIC DNA]</scope>
    <source>
        <strain evidence="4 5">LEOWEIH-7C</strain>
    </source>
</reference>
<dbReference type="Pfam" id="PF02784">
    <property type="entry name" value="Orn_Arg_deC_N"/>
    <property type="match status" value="1"/>
</dbReference>
<sequence>MKNYVDLIDQTIEFPTREFNINENNELLFNNVPLMEIIKQYGTPLKVSYLPKISEHIENAKVLFRNAIKKYNYKGNYTYCYCTKSSHFSFILEEVLKQHVHLETSSAFDIPIIRDMYNQGKITKSTYILCNGYKQPLYTQYISELINDGFNCIPVLDNLKEIDFYEKSVTAEKANLAIRIATDEEPDFAFYTSRLGVRYSDVISLYEEKIKPNPKFKLKMLHFFINTGIKDSAYYWSELSRFIYKYCELKKVCPELDSIDLGGGLPIQTSLQFNYDYQAMVDEIVESISWICNKNNVPVPNIFTEFGSYTVGESGAVLYEIIDQKLQNDKELWYMIDGSFITQLPDSWGMNQKYIMLPVNNWSSPYQKVNLGGLTCDSMDFYNTEAHSSDLYLPIFEEDQERQYVGFFHTGAYQESLGGYGGIQHCLIPAPKHVIVDRLEDGTITTRLFQEEQASGSMLHILGYNNPAVNNVVVGAADEVSKGNTKKLASV</sequence>
<proteinExistence type="predicted"/>
<dbReference type="SUPFAM" id="SSF51419">
    <property type="entry name" value="PLP-binding barrel"/>
    <property type="match status" value="1"/>
</dbReference>
<keyword evidence="2" id="KW-0663">Pyridoxal phosphate</keyword>
<dbReference type="InterPro" id="IPR009006">
    <property type="entry name" value="Ala_racemase/Decarboxylase_C"/>
</dbReference>
<evidence type="ECO:0000313" key="4">
    <source>
        <dbReference type="EMBL" id="MDU0807430.1"/>
    </source>
</evidence>